<dbReference type="GO" id="GO:0004865">
    <property type="term" value="F:protein serine/threonine phosphatase inhibitor activity"/>
    <property type="evidence" value="ECO:0007669"/>
    <property type="project" value="InterPro"/>
</dbReference>
<dbReference type="PANTHER" id="PTHR20835:SF0">
    <property type="entry name" value="E3 UBIQUITIN-PROTEIN LIGASE PPP1R11"/>
    <property type="match status" value="1"/>
</dbReference>
<feature type="region of interest" description="Disordered" evidence="4">
    <location>
        <begin position="39"/>
        <end position="78"/>
    </location>
</feature>
<protein>
    <recommendedName>
        <fullName evidence="1">E3 ubiquitin-protein ligase PPP1R11</fullName>
    </recommendedName>
    <alternativeName>
        <fullName evidence="3">Protein phosphatase 1 regulatory subunit 11</fullName>
    </alternativeName>
</protein>
<evidence type="ECO:0000256" key="4">
    <source>
        <dbReference type="SAM" id="MobiDB-lite"/>
    </source>
</evidence>
<reference evidence="5" key="1">
    <citation type="submission" date="2025-08" db="UniProtKB">
        <authorList>
            <consortium name="Ensembl"/>
        </authorList>
    </citation>
    <scope>IDENTIFICATION</scope>
</reference>
<dbReference type="Ensembl" id="ENSPMET00000016627.1">
    <property type="protein sequence ID" value="ENSPMEP00000009917.1"/>
    <property type="gene ID" value="ENSPMEG00000011835.1"/>
</dbReference>
<reference evidence="5" key="2">
    <citation type="submission" date="2025-09" db="UniProtKB">
        <authorList>
            <consortium name="Ensembl"/>
        </authorList>
    </citation>
    <scope>IDENTIFICATION</scope>
</reference>
<organism evidence="5 6">
    <name type="scientific">Poecilia mexicana</name>
    <dbReference type="NCBI Taxonomy" id="48701"/>
    <lineage>
        <taxon>Eukaryota</taxon>
        <taxon>Metazoa</taxon>
        <taxon>Chordata</taxon>
        <taxon>Craniata</taxon>
        <taxon>Vertebrata</taxon>
        <taxon>Euteleostomi</taxon>
        <taxon>Actinopterygii</taxon>
        <taxon>Neopterygii</taxon>
        <taxon>Teleostei</taxon>
        <taxon>Neoteleostei</taxon>
        <taxon>Acanthomorphata</taxon>
        <taxon>Ovalentaria</taxon>
        <taxon>Atherinomorphae</taxon>
        <taxon>Cyprinodontiformes</taxon>
        <taxon>Poeciliidae</taxon>
        <taxon>Poeciliinae</taxon>
        <taxon>Poecilia</taxon>
    </lineage>
</organism>
<dbReference type="PANTHER" id="PTHR20835">
    <property type="entry name" value="E3 UBIQUITIN-PROTEIN LIGASE PPP1R11-RELATED"/>
    <property type="match status" value="1"/>
</dbReference>
<keyword evidence="6" id="KW-1185">Reference proteome</keyword>
<evidence type="ECO:0000256" key="3">
    <source>
        <dbReference type="ARBA" id="ARBA00031039"/>
    </source>
</evidence>
<keyword evidence="2" id="KW-0650">Protein phosphatase inhibitor</keyword>
<dbReference type="GO" id="GO:0008157">
    <property type="term" value="F:protein phosphatase 1 binding"/>
    <property type="evidence" value="ECO:0007669"/>
    <property type="project" value="TreeGrafter"/>
</dbReference>
<name>A0A3B3X4G0_9TELE</name>
<dbReference type="Pfam" id="PF07491">
    <property type="entry name" value="PPI_Ypi1"/>
    <property type="match status" value="1"/>
</dbReference>
<evidence type="ECO:0000256" key="1">
    <source>
        <dbReference type="ARBA" id="ARBA00021994"/>
    </source>
</evidence>
<dbReference type="AlphaFoldDB" id="A0A3B3X4G0"/>
<evidence type="ECO:0000313" key="6">
    <source>
        <dbReference type="Proteomes" id="UP000261480"/>
    </source>
</evidence>
<dbReference type="GO" id="GO:0005634">
    <property type="term" value="C:nucleus"/>
    <property type="evidence" value="ECO:0007669"/>
    <property type="project" value="TreeGrafter"/>
</dbReference>
<evidence type="ECO:0000313" key="5">
    <source>
        <dbReference type="Ensembl" id="ENSPMEP00000009917.1"/>
    </source>
</evidence>
<dbReference type="Proteomes" id="UP000261480">
    <property type="component" value="Unplaced"/>
</dbReference>
<sequence>TAVNGIGIQLINVEVYLSCLQEGRSLTIKLRKRKTEKKVEWSSDTVDNEHLGRRSSKCEQKCDPASRPLTAGDGHQHPSPPHWGESCMLVVELYHKQYQCLH</sequence>
<dbReference type="STRING" id="48701.ENSPMEP00000009917"/>
<proteinExistence type="predicted"/>
<accession>A0A3B3X4G0</accession>
<dbReference type="InterPro" id="IPR011107">
    <property type="entry name" value="PPI_Ypi1"/>
</dbReference>
<feature type="compositionally biased region" description="Basic and acidic residues" evidence="4">
    <location>
        <begin position="39"/>
        <end position="64"/>
    </location>
</feature>
<evidence type="ECO:0000256" key="2">
    <source>
        <dbReference type="ARBA" id="ARBA00023272"/>
    </source>
</evidence>